<dbReference type="EMBL" id="JAFBMS010000656">
    <property type="protein sequence ID" value="KAG9330306.1"/>
    <property type="molecule type" value="Genomic_DNA"/>
</dbReference>
<organism evidence="1 2">
    <name type="scientific">Albula glossodonta</name>
    <name type="common">roundjaw bonefish</name>
    <dbReference type="NCBI Taxonomy" id="121402"/>
    <lineage>
        <taxon>Eukaryota</taxon>
        <taxon>Metazoa</taxon>
        <taxon>Chordata</taxon>
        <taxon>Craniata</taxon>
        <taxon>Vertebrata</taxon>
        <taxon>Euteleostomi</taxon>
        <taxon>Actinopterygii</taxon>
        <taxon>Neopterygii</taxon>
        <taxon>Teleostei</taxon>
        <taxon>Albuliformes</taxon>
        <taxon>Albulidae</taxon>
        <taxon>Albula</taxon>
    </lineage>
</organism>
<keyword evidence="2" id="KW-1185">Reference proteome</keyword>
<sequence length="111" mass="12838">MKDHLSPDNHTKISYQDCHLESEMGNEVARSNTYVANATSNPLRIYYSTERMLLEEIVLKSCTSCDDCEKQISENFYIPGDRSFIVTANHSIRFQKYGASIWEDEDGIRHK</sequence>
<dbReference type="OrthoDB" id="8879188at2759"/>
<proteinExistence type="predicted"/>
<dbReference type="Proteomes" id="UP000824540">
    <property type="component" value="Unassembled WGS sequence"/>
</dbReference>
<accession>A0A8T2MRW4</accession>
<dbReference type="AlphaFoldDB" id="A0A8T2MRW4"/>
<name>A0A8T2MRW4_9TELE</name>
<evidence type="ECO:0000313" key="2">
    <source>
        <dbReference type="Proteomes" id="UP000824540"/>
    </source>
</evidence>
<gene>
    <name evidence="1" type="ORF">JZ751_025773</name>
</gene>
<evidence type="ECO:0000313" key="1">
    <source>
        <dbReference type="EMBL" id="KAG9330306.1"/>
    </source>
</evidence>
<reference evidence="1" key="1">
    <citation type="thesis" date="2021" institute="BYU ScholarsArchive" country="Provo, UT, USA">
        <title>Applications of and Algorithms for Genome Assembly and Genomic Analyses with an Emphasis on Marine Teleosts.</title>
        <authorList>
            <person name="Pickett B.D."/>
        </authorList>
    </citation>
    <scope>NUCLEOTIDE SEQUENCE</scope>
    <source>
        <strain evidence="1">HI-2016</strain>
    </source>
</reference>
<protein>
    <submittedName>
        <fullName evidence="1">Uncharacterized protein</fullName>
    </submittedName>
</protein>
<comment type="caution">
    <text evidence="1">The sequence shown here is derived from an EMBL/GenBank/DDBJ whole genome shotgun (WGS) entry which is preliminary data.</text>
</comment>